<comment type="caution">
    <text evidence="4">The sequence shown here is derived from an EMBL/GenBank/DDBJ whole genome shotgun (WGS) entry which is preliminary data.</text>
</comment>
<accession>A0A9D9IQY3</accession>
<keyword evidence="2" id="KW-0175">Coiled coil</keyword>
<evidence type="ECO:0000256" key="3">
    <source>
        <dbReference type="SAM" id="Phobius"/>
    </source>
</evidence>
<proteinExistence type="predicted"/>
<keyword evidence="3" id="KW-0472">Membrane</keyword>
<dbReference type="GO" id="GO:0006355">
    <property type="term" value="P:regulation of DNA-templated transcription"/>
    <property type="evidence" value="ECO:0007669"/>
    <property type="project" value="InterPro"/>
</dbReference>
<organism evidence="4 5">
    <name type="scientific">Candidatus Limisoma faecipullorum</name>
    <dbReference type="NCBI Taxonomy" id="2840854"/>
    <lineage>
        <taxon>Bacteria</taxon>
        <taxon>Pseudomonadati</taxon>
        <taxon>Bacteroidota</taxon>
        <taxon>Bacteroidia</taxon>
        <taxon>Bacteroidales</taxon>
        <taxon>Candidatus Limisoma</taxon>
    </lineage>
</organism>
<dbReference type="AlphaFoldDB" id="A0A9D9IQY3"/>
<feature type="coiled-coil region" evidence="2">
    <location>
        <begin position="758"/>
        <end position="828"/>
    </location>
</feature>
<reference evidence="4" key="2">
    <citation type="journal article" date="2021" name="PeerJ">
        <title>Extensive microbial diversity within the chicken gut microbiome revealed by metagenomics and culture.</title>
        <authorList>
            <person name="Gilroy R."/>
            <person name="Ravi A."/>
            <person name="Getino M."/>
            <person name="Pursley I."/>
            <person name="Horton D.L."/>
            <person name="Alikhan N.F."/>
            <person name="Baker D."/>
            <person name="Gharbi K."/>
            <person name="Hall N."/>
            <person name="Watson M."/>
            <person name="Adriaenssens E.M."/>
            <person name="Foster-Nyarko E."/>
            <person name="Jarju S."/>
            <person name="Secka A."/>
            <person name="Antonio M."/>
            <person name="Oren A."/>
            <person name="Chaudhuri R.R."/>
            <person name="La Ragione R."/>
            <person name="Hildebrand F."/>
            <person name="Pallen M.J."/>
        </authorList>
    </citation>
    <scope>NUCLEOTIDE SEQUENCE</scope>
    <source>
        <strain evidence="4">6919</strain>
    </source>
</reference>
<dbReference type="SUPFAM" id="SSF46894">
    <property type="entry name" value="C-terminal effector domain of the bipartite response regulators"/>
    <property type="match status" value="1"/>
</dbReference>
<dbReference type="InterPro" id="IPR036388">
    <property type="entry name" value="WH-like_DNA-bd_sf"/>
</dbReference>
<dbReference type="SUPFAM" id="SSF50998">
    <property type="entry name" value="Quinoprotein alcohol dehydrogenase-like"/>
    <property type="match status" value="1"/>
</dbReference>
<evidence type="ECO:0000313" key="5">
    <source>
        <dbReference type="Proteomes" id="UP000823598"/>
    </source>
</evidence>
<dbReference type="SUPFAM" id="SSF63829">
    <property type="entry name" value="Calcium-dependent phosphotriesterase"/>
    <property type="match status" value="1"/>
</dbReference>
<dbReference type="Gene3D" id="1.10.10.10">
    <property type="entry name" value="Winged helix-like DNA-binding domain superfamily/Winged helix DNA-binding domain"/>
    <property type="match status" value="1"/>
</dbReference>
<keyword evidence="3" id="KW-0812">Transmembrane</keyword>
<dbReference type="InterPro" id="IPR015943">
    <property type="entry name" value="WD40/YVTN_repeat-like_dom_sf"/>
</dbReference>
<dbReference type="GO" id="GO:0000155">
    <property type="term" value="F:phosphorelay sensor kinase activity"/>
    <property type="evidence" value="ECO:0007669"/>
    <property type="project" value="TreeGrafter"/>
</dbReference>
<dbReference type="GO" id="GO:0003677">
    <property type="term" value="F:DNA binding"/>
    <property type="evidence" value="ECO:0007669"/>
    <property type="project" value="InterPro"/>
</dbReference>
<dbReference type="InterPro" id="IPR016032">
    <property type="entry name" value="Sig_transdc_resp-reg_C-effctor"/>
</dbReference>
<dbReference type="EMBL" id="JADIMC010000111">
    <property type="protein sequence ID" value="MBO8477173.1"/>
    <property type="molecule type" value="Genomic_DNA"/>
</dbReference>
<keyword evidence="1" id="KW-0597">Phosphoprotein</keyword>
<protein>
    <recommendedName>
        <fullName evidence="6">HTH luxR-type domain-containing protein</fullName>
    </recommendedName>
</protein>
<evidence type="ECO:0008006" key="6">
    <source>
        <dbReference type="Google" id="ProtNLM"/>
    </source>
</evidence>
<dbReference type="InterPro" id="IPR013783">
    <property type="entry name" value="Ig-like_fold"/>
</dbReference>
<gene>
    <name evidence="4" type="ORF">IAB88_09300</name>
</gene>
<evidence type="ECO:0000313" key="4">
    <source>
        <dbReference type="EMBL" id="MBO8477173.1"/>
    </source>
</evidence>
<keyword evidence="3" id="KW-1133">Transmembrane helix</keyword>
<name>A0A9D9IQY3_9BACT</name>
<dbReference type="Proteomes" id="UP000823598">
    <property type="component" value="Unassembled WGS sequence"/>
</dbReference>
<dbReference type="PANTHER" id="PTHR43547">
    <property type="entry name" value="TWO-COMPONENT HISTIDINE KINASE"/>
    <property type="match status" value="1"/>
</dbReference>
<reference evidence="4" key="1">
    <citation type="submission" date="2020-10" db="EMBL/GenBank/DDBJ databases">
        <authorList>
            <person name="Gilroy R."/>
        </authorList>
    </citation>
    <scope>NUCLEOTIDE SEQUENCE</scope>
    <source>
        <strain evidence="4">6919</strain>
    </source>
</reference>
<evidence type="ECO:0000256" key="1">
    <source>
        <dbReference type="ARBA" id="ARBA00022553"/>
    </source>
</evidence>
<dbReference type="InterPro" id="IPR011047">
    <property type="entry name" value="Quinoprotein_ADH-like_sf"/>
</dbReference>
<feature type="transmembrane region" description="Helical" evidence="3">
    <location>
        <begin position="729"/>
        <end position="748"/>
    </location>
</feature>
<dbReference type="Gene3D" id="2.130.10.10">
    <property type="entry name" value="YVTN repeat-like/Quinoprotein amine dehydrogenase"/>
    <property type="match status" value="2"/>
</dbReference>
<dbReference type="PANTHER" id="PTHR43547:SF2">
    <property type="entry name" value="HYBRID SIGNAL TRANSDUCTION HISTIDINE KINASE C"/>
    <property type="match status" value="1"/>
</dbReference>
<dbReference type="Gene3D" id="2.60.40.10">
    <property type="entry name" value="Immunoglobulins"/>
    <property type="match status" value="1"/>
</dbReference>
<evidence type="ECO:0000256" key="2">
    <source>
        <dbReference type="SAM" id="Coils"/>
    </source>
</evidence>
<sequence length="935" mass="106017">MSVRQLLIILLSTILYPLAVSAYTGIPPVINYTRDSYNGDAHNWNASIDNNGIVYVANTDGLLSFDGSKWHLYSAYKGYSIKAVLAYGNRIYTGGFESFGYWSKSDDGRLSYTSLSSAIKTSDLKNEEVWNIVELEGRIYFQTFSSYIVYDGKNVTRKSLEFMPLAFIRINDRIFAPIHKKGLAEFDNGKFTSIVDFSHFSGQDVTSCAESGNGTILIGAGADGLWEYDGKKLKRWETKHSALLKNAFINRIEITADSSVIVATRHNGILAFDLAGNLLYHVNKENGLQNNTVLGIAKDNNENIWAMLDNGISIVRHGSPFRFIPGTKSDIGTVYDLKTDLPYIYFGTNQGLYRYSVETGNLKKESVVLGQVTGLSKVNSSIICGYNDGTAEIRDGRISKISGENGGTSLCEYIRNGERFFLQGTYTGITVYQRHNTQWRSWHIAGFNQPIDRIMADHQGNIWASHARKGLFKLSLDNNLGKIADIRQYDLCNGKVEISIWNGRVIFLCDNGIFTYDDLNDKIAPYTLLEKKTGYNGIRRVIKSGGNRYWLVTDQEFILTEESSKMTTTLAHIPFSVFGGKLVNGQESVFPTDNKDIFLFNLENGACIYRYKTPSKATARLFLNEIKYISGSDTIYADLSSEKSIELPYGNNNSITFNVAFPENGQTGAYLRYRLEGLTGKWEKASGKFTFEYSRLDYGKYKFIAEVMENGNSIARLERAFTIRPPFYASWWAFAIYAIASAAIIIHTRHRIRRTIQRNREEAEKSKQAEIRAALERQRLAEAESERLRLRSELLEKSKEAAGASVVISSKETILQQIKNELAKQKEKLGSHYPDKYYNRLMKIINDNMGENGWELLKNNFDNLHNGFFRNLKERHPELTTNDLRLCSYIRLNLSTKDISRLSGISEKSVEMARYRLRKKMGLDNTSLTEYIMKI</sequence>